<dbReference type="AlphaFoldDB" id="A0A644Y490"/>
<name>A0A644Y490_9ZZZZ</name>
<comment type="caution">
    <text evidence="1">The sequence shown here is derived from an EMBL/GenBank/DDBJ whole genome shotgun (WGS) entry which is preliminary data.</text>
</comment>
<evidence type="ECO:0000313" key="1">
    <source>
        <dbReference type="EMBL" id="MPM22728.1"/>
    </source>
</evidence>
<sequence>MEFKLSDKAKEKMLEMKSNNEPIKLKITGFS</sequence>
<reference evidence="1" key="1">
    <citation type="submission" date="2019-08" db="EMBL/GenBank/DDBJ databases">
        <authorList>
            <person name="Kucharzyk K."/>
            <person name="Murdoch R.W."/>
            <person name="Higgins S."/>
            <person name="Loffler F."/>
        </authorList>
    </citation>
    <scope>NUCLEOTIDE SEQUENCE</scope>
</reference>
<organism evidence="1">
    <name type="scientific">bioreactor metagenome</name>
    <dbReference type="NCBI Taxonomy" id="1076179"/>
    <lineage>
        <taxon>unclassified sequences</taxon>
        <taxon>metagenomes</taxon>
        <taxon>ecological metagenomes</taxon>
    </lineage>
</organism>
<proteinExistence type="predicted"/>
<accession>A0A644Y490</accession>
<dbReference type="EMBL" id="VSSQ01003872">
    <property type="protein sequence ID" value="MPM22728.1"/>
    <property type="molecule type" value="Genomic_DNA"/>
</dbReference>
<gene>
    <name evidence="1" type="ORF">SDC9_69186</name>
</gene>
<protein>
    <submittedName>
        <fullName evidence="1">Uncharacterized protein</fullName>
    </submittedName>
</protein>